<dbReference type="InterPro" id="IPR000917">
    <property type="entry name" value="Sulfatase_N"/>
</dbReference>
<reference evidence="4" key="1">
    <citation type="journal article" date="2014" name="Front. Microbiol.">
        <title>High frequency of phylogenetically diverse reductive dehalogenase-homologous genes in deep subseafloor sedimentary metagenomes.</title>
        <authorList>
            <person name="Kawai M."/>
            <person name="Futagami T."/>
            <person name="Toyoda A."/>
            <person name="Takaki Y."/>
            <person name="Nishi S."/>
            <person name="Hori S."/>
            <person name="Arai W."/>
            <person name="Tsubouchi T."/>
            <person name="Morono Y."/>
            <person name="Uchiyama I."/>
            <person name="Ito T."/>
            <person name="Fujiyama A."/>
            <person name="Inagaki F."/>
            <person name="Takami H."/>
        </authorList>
    </citation>
    <scope>NUCLEOTIDE SEQUENCE</scope>
    <source>
        <strain evidence="4">Expedition CK06-06</strain>
    </source>
</reference>
<dbReference type="PANTHER" id="PTHR42693">
    <property type="entry name" value="ARYLSULFATASE FAMILY MEMBER"/>
    <property type="match status" value="1"/>
</dbReference>
<gene>
    <name evidence="4" type="ORF">S01H1_50385</name>
</gene>
<name>X0WXT9_9ZZZZ</name>
<dbReference type="InterPro" id="IPR050738">
    <property type="entry name" value="Sulfatase"/>
</dbReference>
<evidence type="ECO:0000256" key="1">
    <source>
        <dbReference type="ARBA" id="ARBA00008779"/>
    </source>
</evidence>
<dbReference type="Pfam" id="PF00884">
    <property type="entry name" value="Sulfatase"/>
    <property type="match status" value="1"/>
</dbReference>
<comment type="caution">
    <text evidence="4">The sequence shown here is derived from an EMBL/GenBank/DDBJ whole genome shotgun (WGS) entry which is preliminary data.</text>
</comment>
<feature type="non-terminal residue" evidence="4">
    <location>
        <position position="1"/>
    </location>
</feature>
<dbReference type="EMBL" id="BARS01032463">
    <property type="protein sequence ID" value="GAG27997.1"/>
    <property type="molecule type" value="Genomic_DNA"/>
</dbReference>
<dbReference type="Gene3D" id="3.40.720.10">
    <property type="entry name" value="Alkaline Phosphatase, subunit A"/>
    <property type="match status" value="1"/>
</dbReference>
<dbReference type="AlphaFoldDB" id="X0WXT9"/>
<sequence>VMTGRHPNRSGVFSWNYAIRPEEVTITQVLKKAGYRTGHFGKWHLGPVKTDSPVNPGRCGFDEYLSHDNFFELNPPLSRNGADPEIHKGESSEIIVAEAGKFIRKVRAENKPFFVVIWFGSPHGPYRALEPDAALYADVEDEERRNRYAEITAMDRAMGQLRRAMQNLRVADDTLLWYCSDNGIPNKSGPTASLRGSKGNLYEGGIRVPAIIEWPAVVTKPRISTMPCVTSDIMPTVLDLLGLELPDCPIDGISLRPLIEG</sequence>
<evidence type="ECO:0000256" key="2">
    <source>
        <dbReference type="ARBA" id="ARBA00022801"/>
    </source>
</evidence>
<dbReference type="SUPFAM" id="SSF53649">
    <property type="entry name" value="Alkaline phosphatase-like"/>
    <property type="match status" value="1"/>
</dbReference>
<feature type="non-terminal residue" evidence="4">
    <location>
        <position position="261"/>
    </location>
</feature>
<dbReference type="PANTHER" id="PTHR42693:SF53">
    <property type="entry name" value="ENDO-4-O-SULFATASE"/>
    <property type="match status" value="1"/>
</dbReference>
<dbReference type="GO" id="GO:0004065">
    <property type="term" value="F:arylsulfatase activity"/>
    <property type="evidence" value="ECO:0007669"/>
    <property type="project" value="TreeGrafter"/>
</dbReference>
<dbReference type="InterPro" id="IPR017850">
    <property type="entry name" value="Alkaline_phosphatase_core_sf"/>
</dbReference>
<evidence type="ECO:0000259" key="3">
    <source>
        <dbReference type="Pfam" id="PF00884"/>
    </source>
</evidence>
<evidence type="ECO:0000313" key="4">
    <source>
        <dbReference type="EMBL" id="GAG27997.1"/>
    </source>
</evidence>
<organism evidence="4">
    <name type="scientific">marine sediment metagenome</name>
    <dbReference type="NCBI Taxonomy" id="412755"/>
    <lineage>
        <taxon>unclassified sequences</taxon>
        <taxon>metagenomes</taxon>
        <taxon>ecological metagenomes</taxon>
    </lineage>
</organism>
<protein>
    <recommendedName>
        <fullName evidence="3">Sulfatase N-terminal domain-containing protein</fullName>
    </recommendedName>
</protein>
<keyword evidence="2" id="KW-0378">Hydrolase</keyword>
<proteinExistence type="inferred from homology"/>
<accession>X0WXT9</accession>
<feature type="domain" description="Sulfatase N-terminal" evidence="3">
    <location>
        <begin position="2"/>
        <end position="242"/>
    </location>
</feature>
<comment type="similarity">
    <text evidence="1">Belongs to the sulfatase family.</text>
</comment>